<dbReference type="Proteomes" id="UP001382455">
    <property type="component" value="Unassembled WGS sequence"/>
</dbReference>
<gene>
    <name evidence="2" type="ORF">WAE96_16715</name>
</gene>
<dbReference type="CDD" id="cd04301">
    <property type="entry name" value="NAT_SF"/>
    <property type="match status" value="1"/>
</dbReference>
<evidence type="ECO:0000313" key="2">
    <source>
        <dbReference type="EMBL" id="MEI4551319.1"/>
    </source>
</evidence>
<dbReference type="PANTHER" id="PTHR43415">
    <property type="entry name" value="SPERMIDINE N(1)-ACETYLTRANSFERASE"/>
    <property type="match status" value="1"/>
</dbReference>
<dbReference type="PANTHER" id="PTHR43415:SF3">
    <property type="entry name" value="GNAT-FAMILY ACETYLTRANSFERASE"/>
    <property type="match status" value="1"/>
</dbReference>
<feature type="domain" description="N-acetyltransferase" evidence="1">
    <location>
        <begin position="3"/>
        <end position="170"/>
    </location>
</feature>
<reference evidence="2 3" key="1">
    <citation type="submission" date="2023-12" db="EMBL/GenBank/DDBJ databases">
        <title>Friends and Foes: Symbiotic and Algicidal bacterial influence on Karenia brevis blooms.</title>
        <authorList>
            <person name="Fei C."/>
            <person name="Mohamed A.R."/>
            <person name="Booker A."/>
            <person name="Arshad M."/>
            <person name="Klass S."/>
            <person name="Ahn S."/>
            <person name="Gilbert P.M."/>
            <person name="Heil C.A."/>
            <person name="Martinez J.M."/>
            <person name="Amin S.A."/>
        </authorList>
    </citation>
    <scope>NUCLEOTIDE SEQUENCE [LARGE SCALE GENOMIC DNA]</scope>
    <source>
        <strain evidence="2 3">CE15</strain>
    </source>
</reference>
<name>A0ABU8EWG1_9GAMM</name>
<dbReference type="SUPFAM" id="SSF55729">
    <property type="entry name" value="Acyl-CoA N-acyltransferases (Nat)"/>
    <property type="match status" value="1"/>
</dbReference>
<dbReference type="InterPro" id="IPR000182">
    <property type="entry name" value="GNAT_dom"/>
</dbReference>
<keyword evidence="3" id="KW-1185">Reference proteome</keyword>
<comment type="caution">
    <text evidence="2">The sequence shown here is derived from an EMBL/GenBank/DDBJ whole genome shotgun (WGS) entry which is preliminary data.</text>
</comment>
<dbReference type="InterPro" id="IPR016181">
    <property type="entry name" value="Acyl_CoA_acyltransferase"/>
</dbReference>
<evidence type="ECO:0000313" key="3">
    <source>
        <dbReference type="Proteomes" id="UP001382455"/>
    </source>
</evidence>
<sequence length="180" mass="20329">MDINYRVANQSDASAIASLHTKSWQNTYHTMLKAEYLSQVAPNERLTLWQSRFATENSKQHVIIASHQSKLVGFICVYADHNAELGSLLDNLHVDGHYHGNGIAKQLMSMATQWLQANAKHPSIYLEVLSGNHHAIKVYERLGAKRVKAGVWHAPCGSVVDEFVYQWSDKTQLSEYQHSV</sequence>
<organism evidence="2 3">
    <name type="scientific">Pseudoalteromonas spongiae</name>
    <dbReference type="NCBI Taxonomy" id="298657"/>
    <lineage>
        <taxon>Bacteria</taxon>
        <taxon>Pseudomonadati</taxon>
        <taxon>Pseudomonadota</taxon>
        <taxon>Gammaproteobacteria</taxon>
        <taxon>Alteromonadales</taxon>
        <taxon>Pseudoalteromonadaceae</taxon>
        <taxon>Pseudoalteromonas</taxon>
    </lineage>
</organism>
<dbReference type="PROSITE" id="PS51186">
    <property type="entry name" value="GNAT"/>
    <property type="match status" value="1"/>
</dbReference>
<dbReference type="Pfam" id="PF00583">
    <property type="entry name" value="Acetyltransf_1"/>
    <property type="match status" value="1"/>
</dbReference>
<accession>A0ABU8EWG1</accession>
<dbReference type="Gene3D" id="3.40.630.30">
    <property type="match status" value="1"/>
</dbReference>
<evidence type="ECO:0000259" key="1">
    <source>
        <dbReference type="PROSITE" id="PS51186"/>
    </source>
</evidence>
<dbReference type="RefSeq" id="WP_336436312.1">
    <property type="nucleotide sequence ID" value="NZ_JBAWKS010000002.1"/>
</dbReference>
<protein>
    <submittedName>
        <fullName evidence="2">GNAT family N-acetyltransferase</fullName>
    </submittedName>
</protein>
<dbReference type="EMBL" id="JBAWKS010000002">
    <property type="protein sequence ID" value="MEI4551319.1"/>
    <property type="molecule type" value="Genomic_DNA"/>
</dbReference>
<proteinExistence type="predicted"/>